<feature type="compositionally biased region" description="Basic residues" evidence="1">
    <location>
        <begin position="28"/>
        <end position="37"/>
    </location>
</feature>
<organism evidence="2 3">
    <name type="scientific">Castilleja foliolosa</name>
    <dbReference type="NCBI Taxonomy" id="1961234"/>
    <lineage>
        <taxon>Eukaryota</taxon>
        <taxon>Viridiplantae</taxon>
        <taxon>Streptophyta</taxon>
        <taxon>Embryophyta</taxon>
        <taxon>Tracheophyta</taxon>
        <taxon>Spermatophyta</taxon>
        <taxon>Magnoliopsida</taxon>
        <taxon>eudicotyledons</taxon>
        <taxon>Gunneridae</taxon>
        <taxon>Pentapetalae</taxon>
        <taxon>asterids</taxon>
        <taxon>lamiids</taxon>
        <taxon>Lamiales</taxon>
        <taxon>Orobanchaceae</taxon>
        <taxon>Pedicularideae</taxon>
        <taxon>Castillejinae</taxon>
        <taxon>Castilleja</taxon>
    </lineage>
</organism>
<accession>A0ABD3BHB9</accession>
<keyword evidence="3" id="KW-1185">Reference proteome</keyword>
<reference evidence="3" key="1">
    <citation type="journal article" date="2024" name="IScience">
        <title>Strigolactones Initiate the Formation of Haustorium-like Structures in Castilleja.</title>
        <authorList>
            <person name="Buerger M."/>
            <person name="Peterson D."/>
            <person name="Chory J."/>
        </authorList>
    </citation>
    <scope>NUCLEOTIDE SEQUENCE [LARGE SCALE GENOMIC DNA]</scope>
</reference>
<evidence type="ECO:0000256" key="1">
    <source>
        <dbReference type="SAM" id="MobiDB-lite"/>
    </source>
</evidence>
<gene>
    <name evidence="2" type="ORF">CASFOL_039199</name>
</gene>
<evidence type="ECO:0000313" key="3">
    <source>
        <dbReference type="Proteomes" id="UP001632038"/>
    </source>
</evidence>
<evidence type="ECO:0000313" key="2">
    <source>
        <dbReference type="EMBL" id="KAL3616805.1"/>
    </source>
</evidence>
<proteinExistence type="predicted"/>
<dbReference type="Proteomes" id="UP001632038">
    <property type="component" value="Unassembled WGS sequence"/>
</dbReference>
<protein>
    <submittedName>
        <fullName evidence="2">Uncharacterized protein</fullName>
    </submittedName>
</protein>
<sequence length="37" mass="4013">MAGSSSNLSRRDLSSSPEATSRVQLPARRPRPRPPPP</sequence>
<comment type="caution">
    <text evidence="2">The sequence shown here is derived from an EMBL/GenBank/DDBJ whole genome shotgun (WGS) entry which is preliminary data.</text>
</comment>
<dbReference type="AlphaFoldDB" id="A0ABD3BHB9"/>
<name>A0ABD3BHB9_9LAMI</name>
<feature type="region of interest" description="Disordered" evidence="1">
    <location>
        <begin position="1"/>
        <end position="37"/>
    </location>
</feature>
<dbReference type="EMBL" id="JAVIJP010000087">
    <property type="protein sequence ID" value="KAL3616805.1"/>
    <property type="molecule type" value="Genomic_DNA"/>
</dbReference>